<dbReference type="AlphaFoldDB" id="A0A6T8P2G7"/>
<reference evidence="2" key="1">
    <citation type="submission" date="2021-01" db="EMBL/GenBank/DDBJ databases">
        <authorList>
            <person name="Corre E."/>
            <person name="Pelletier E."/>
            <person name="Niang G."/>
            <person name="Scheremetjew M."/>
            <person name="Finn R."/>
            <person name="Kale V."/>
            <person name="Holt S."/>
            <person name="Cochrane G."/>
            <person name="Meng A."/>
            <person name="Brown T."/>
            <person name="Cohen L."/>
        </authorList>
    </citation>
    <scope>NUCLEOTIDE SEQUENCE</scope>
    <source>
        <strain evidence="1">CCMP441</strain>
        <strain evidence="2">CCMP644</strain>
    </source>
</reference>
<gene>
    <name evidence="2" type="ORF">HAND00432_LOCUS1436</name>
    <name evidence="1" type="ORF">HAND1043_LOCUS19851</name>
</gene>
<organism evidence="2">
    <name type="scientific">Hemiselmis andersenii</name>
    <name type="common">Cryptophyte alga</name>
    <dbReference type="NCBI Taxonomy" id="464988"/>
    <lineage>
        <taxon>Eukaryota</taxon>
        <taxon>Cryptophyceae</taxon>
        <taxon>Cryptomonadales</taxon>
        <taxon>Hemiselmidaceae</taxon>
        <taxon>Hemiselmis</taxon>
    </lineage>
</organism>
<sequence>MVHDSGLGGTGQLASVALTRAADVRSLPTQVHVKPSSINCNNLRSEADVTKYSPSVLIGNWDEQRQFDAAHTVNPEKKPKGFHFHKTQQVFHDRICPPTLGGVQPRYVTENRSMSDWLPRNIEKLPDVNDIRDSLGKPMYADADMDMYSTTSDLIGSHNAVHFK</sequence>
<accession>A0A6T8P2G7</accession>
<evidence type="ECO:0000313" key="2">
    <source>
        <dbReference type="EMBL" id="CAD8946918.1"/>
    </source>
</evidence>
<name>A0A6T8P2G7_HEMAN</name>
<dbReference type="EMBL" id="HBFX01002371">
    <property type="protein sequence ID" value="CAD8946918.1"/>
    <property type="molecule type" value="Transcribed_RNA"/>
</dbReference>
<protein>
    <submittedName>
        <fullName evidence="2">Uncharacterized protein</fullName>
    </submittedName>
</protein>
<evidence type="ECO:0000313" key="1">
    <source>
        <dbReference type="EMBL" id="CAD8753345.1"/>
    </source>
</evidence>
<dbReference type="EMBL" id="HBFK01032645">
    <property type="protein sequence ID" value="CAD8753345.1"/>
    <property type="molecule type" value="Transcribed_RNA"/>
</dbReference>
<proteinExistence type="predicted"/>